<evidence type="ECO:0000313" key="2">
    <source>
        <dbReference type="EMBL" id="CAB3787442.1"/>
    </source>
</evidence>
<evidence type="ECO:0000256" key="1">
    <source>
        <dbReference type="SAM" id="Phobius"/>
    </source>
</evidence>
<proteinExistence type="predicted"/>
<accession>A0A6J5G068</accession>
<keyword evidence="1" id="KW-1133">Transmembrane helix</keyword>
<keyword evidence="3" id="KW-1185">Reference proteome</keyword>
<reference evidence="2 3" key="1">
    <citation type="submission" date="2020-04" db="EMBL/GenBank/DDBJ databases">
        <authorList>
            <person name="De Canck E."/>
        </authorList>
    </citation>
    <scope>NUCLEOTIDE SEQUENCE [LARGE SCALE GENOMIC DNA]</scope>
    <source>
        <strain evidence="2 3">LMG 28688</strain>
    </source>
</reference>
<name>A0A6J5G068_9BURK</name>
<dbReference type="Proteomes" id="UP000494119">
    <property type="component" value="Unassembled WGS sequence"/>
</dbReference>
<evidence type="ECO:0000313" key="3">
    <source>
        <dbReference type="Proteomes" id="UP000494119"/>
    </source>
</evidence>
<dbReference type="RefSeq" id="WP_227875461.1">
    <property type="nucleotide sequence ID" value="NZ_CADIKL010000010.1"/>
</dbReference>
<organism evidence="2 3">
    <name type="scientific">Paraburkholderia caffeinitolerans</name>
    <dbReference type="NCBI Taxonomy" id="1723730"/>
    <lineage>
        <taxon>Bacteria</taxon>
        <taxon>Pseudomonadati</taxon>
        <taxon>Pseudomonadota</taxon>
        <taxon>Betaproteobacteria</taxon>
        <taxon>Burkholderiales</taxon>
        <taxon>Burkholderiaceae</taxon>
        <taxon>Paraburkholderia</taxon>
    </lineage>
</organism>
<sequence length="179" mass="19433">MSAPLLTAMPAPMPTPAGTPGDLQPLRELPLPASVAYWPQTVGWVILLALLVLAALVVAWFAWRRYQKQRYRRLALAELAQIAARMGDAAQRATALADLAGLLKRTALAVLPRERVAALSGDAWLAFLQKTHGFDAQSGALLMLASYGPEARRAAVSVTDAQRLVESAREWIAHHHVEV</sequence>
<evidence type="ECO:0008006" key="4">
    <source>
        <dbReference type="Google" id="ProtNLM"/>
    </source>
</evidence>
<dbReference type="EMBL" id="CADIKL010000010">
    <property type="protein sequence ID" value="CAB3787442.1"/>
    <property type="molecule type" value="Genomic_DNA"/>
</dbReference>
<keyword evidence="1" id="KW-0812">Transmembrane</keyword>
<feature type="transmembrane region" description="Helical" evidence="1">
    <location>
        <begin position="41"/>
        <end position="63"/>
    </location>
</feature>
<dbReference type="InterPro" id="IPR025489">
    <property type="entry name" value="DUF4381"/>
</dbReference>
<protein>
    <recommendedName>
        <fullName evidence="4">DUF4381 domain-containing protein</fullName>
    </recommendedName>
</protein>
<dbReference type="AlphaFoldDB" id="A0A6J5G068"/>
<gene>
    <name evidence="2" type="ORF">LMG28688_02469</name>
</gene>
<keyword evidence="1" id="KW-0472">Membrane</keyword>
<dbReference type="Pfam" id="PF14316">
    <property type="entry name" value="DUF4381"/>
    <property type="match status" value="1"/>
</dbReference>